<keyword evidence="3" id="KW-1185">Reference proteome</keyword>
<name>A0A165GDM1_9BASI</name>
<feature type="region of interest" description="Disordered" evidence="1">
    <location>
        <begin position="314"/>
        <end position="419"/>
    </location>
</feature>
<dbReference type="AlphaFoldDB" id="A0A165GDM1"/>
<dbReference type="EMBL" id="KV423957">
    <property type="protein sequence ID" value="KZT57937.1"/>
    <property type="molecule type" value="Genomic_DNA"/>
</dbReference>
<evidence type="ECO:0000313" key="2">
    <source>
        <dbReference type="EMBL" id="KZT57937.1"/>
    </source>
</evidence>
<dbReference type="Proteomes" id="UP000076842">
    <property type="component" value="Unassembled WGS sequence"/>
</dbReference>
<accession>A0A165GDM1</accession>
<feature type="compositionally biased region" description="Polar residues" evidence="1">
    <location>
        <begin position="327"/>
        <end position="336"/>
    </location>
</feature>
<reference evidence="2 3" key="1">
    <citation type="journal article" date="2016" name="Mol. Biol. Evol.">
        <title>Comparative Genomics of Early-Diverging Mushroom-Forming Fungi Provides Insights into the Origins of Lignocellulose Decay Capabilities.</title>
        <authorList>
            <person name="Nagy L.G."/>
            <person name="Riley R."/>
            <person name="Tritt A."/>
            <person name="Adam C."/>
            <person name="Daum C."/>
            <person name="Floudas D."/>
            <person name="Sun H."/>
            <person name="Yadav J.S."/>
            <person name="Pangilinan J."/>
            <person name="Larsson K.H."/>
            <person name="Matsuura K."/>
            <person name="Barry K."/>
            <person name="Labutti K."/>
            <person name="Kuo R."/>
            <person name="Ohm R.A."/>
            <person name="Bhattacharya S.S."/>
            <person name="Shirouzu T."/>
            <person name="Yoshinaga Y."/>
            <person name="Martin F.M."/>
            <person name="Grigoriev I.V."/>
            <person name="Hibbett D.S."/>
        </authorList>
    </citation>
    <scope>NUCLEOTIDE SEQUENCE [LARGE SCALE GENOMIC DNA]</scope>
    <source>
        <strain evidence="2 3">HHB12733</strain>
    </source>
</reference>
<gene>
    <name evidence="2" type="ORF">CALCODRAFT_517145</name>
</gene>
<sequence length="543" mass="59224">MVDIDAAVEHLLFWLARLQEDAEEHCAPLNWAQLATDNQGFLHTWSGLLDMHGALAPLVLILMGQVPCDTPPQLVSSSLRMRAFLELGPPDFKQPSGDYSESYVETALILALPVLMLDAGTGLLRPAFKMNDLIFRYCDAIERCKGGDHEEIPSGICGICFCHLLWALQPFFGAPTLSQAIETAPPSAAPPLTMDDFSSWSLTIPEGPTAKPNLAFPIPPSLETGVYICNSNRAISSKGTPEVPLLYHSPGTSFSPLRSTLPKARNSYKEEERTTATLVHHFQEGRVASEPRTPTVSALDLRISALELRLAGLGRKGTGSSRKPDETSSWGKSQGPSKDDAGPSRKRKHDEDGTVPGRASRKHRRSVSTANTNVDRASPAVGVRTEQRTLGPLHPVSPPSPDLALTPPPSTTRTRPRNPWPLSEWGTYMFTHLHERPRKWATLLSIVRAMPDTLPGGSDSGSQSRAGPGPGPGPGLGPEPLAQRFERLRALFLAKMDGEPKYWNTFVCTPDGGMWALRRHVKGVPPDEVQERARAEELMIRGA</sequence>
<proteinExistence type="predicted"/>
<dbReference type="OrthoDB" id="10605007at2759"/>
<organism evidence="2 3">
    <name type="scientific">Calocera cornea HHB12733</name>
    <dbReference type="NCBI Taxonomy" id="1353952"/>
    <lineage>
        <taxon>Eukaryota</taxon>
        <taxon>Fungi</taxon>
        <taxon>Dikarya</taxon>
        <taxon>Basidiomycota</taxon>
        <taxon>Agaricomycotina</taxon>
        <taxon>Dacrymycetes</taxon>
        <taxon>Dacrymycetales</taxon>
        <taxon>Dacrymycetaceae</taxon>
        <taxon>Calocera</taxon>
    </lineage>
</organism>
<evidence type="ECO:0000313" key="3">
    <source>
        <dbReference type="Proteomes" id="UP000076842"/>
    </source>
</evidence>
<protein>
    <submittedName>
        <fullName evidence="2">Uncharacterized protein</fullName>
    </submittedName>
</protein>
<feature type="region of interest" description="Disordered" evidence="1">
    <location>
        <begin position="451"/>
        <end position="480"/>
    </location>
</feature>
<dbReference type="InParanoid" id="A0A165GDM1"/>
<feature type="compositionally biased region" description="Pro residues" evidence="1">
    <location>
        <begin position="395"/>
        <end position="410"/>
    </location>
</feature>
<evidence type="ECO:0000256" key="1">
    <source>
        <dbReference type="SAM" id="MobiDB-lite"/>
    </source>
</evidence>